<dbReference type="Gene3D" id="1.10.1660.10">
    <property type="match status" value="1"/>
</dbReference>
<evidence type="ECO:0000313" key="2">
    <source>
        <dbReference type="EMBL" id="KPV53406.1"/>
    </source>
</evidence>
<dbReference type="Proteomes" id="UP000050509">
    <property type="component" value="Unassembled WGS sequence"/>
</dbReference>
<dbReference type="GO" id="GO:0003677">
    <property type="term" value="F:DNA binding"/>
    <property type="evidence" value="ECO:0007669"/>
    <property type="project" value="InterPro"/>
</dbReference>
<dbReference type="AlphaFoldDB" id="A0A0P9DTA4"/>
<sequence>MIYRPFVEGCTLKLQDYLQIKAAAAFLGVSSSTLRNWERSGKLIAHRHPINGYRLYRKADLEAILAAIAKPETMLPPDNRQP</sequence>
<evidence type="ECO:0000259" key="1">
    <source>
        <dbReference type="PROSITE" id="PS50937"/>
    </source>
</evidence>
<dbReference type="PROSITE" id="PS50937">
    <property type="entry name" value="HTH_MERR_2"/>
    <property type="match status" value="1"/>
</dbReference>
<feature type="domain" description="HTH merR-type" evidence="1">
    <location>
        <begin position="17"/>
        <end position="65"/>
    </location>
</feature>
<keyword evidence="3" id="KW-1185">Reference proteome</keyword>
<dbReference type="Pfam" id="PF00376">
    <property type="entry name" value="MerR"/>
    <property type="match status" value="1"/>
</dbReference>
<dbReference type="InterPro" id="IPR000551">
    <property type="entry name" value="MerR-type_HTH_dom"/>
</dbReference>
<dbReference type="EMBL" id="LJCR01000267">
    <property type="protein sequence ID" value="KPV53406.1"/>
    <property type="molecule type" value="Genomic_DNA"/>
</dbReference>
<comment type="caution">
    <text evidence="2">The sequence shown here is derived from an EMBL/GenBank/DDBJ whole genome shotgun (WGS) entry which is preliminary data.</text>
</comment>
<proteinExistence type="predicted"/>
<dbReference type="InterPro" id="IPR009061">
    <property type="entry name" value="DNA-bd_dom_put_sf"/>
</dbReference>
<name>A0A0P9DTA4_9CHLR</name>
<protein>
    <recommendedName>
        <fullName evidence="1">HTH merR-type domain-containing protein</fullName>
    </recommendedName>
</protein>
<evidence type="ECO:0000313" key="3">
    <source>
        <dbReference type="Proteomes" id="UP000050509"/>
    </source>
</evidence>
<gene>
    <name evidence="2" type="ORF">SE17_09845</name>
</gene>
<dbReference type="SUPFAM" id="SSF46955">
    <property type="entry name" value="Putative DNA-binding domain"/>
    <property type="match status" value="1"/>
</dbReference>
<organism evidence="2 3">
    <name type="scientific">Kouleothrix aurantiaca</name>
    <dbReference type="NCBI Taxonomy" id="186479"/>
    <lineage>
        <taxon>Bacteria</taxon>
        <taxon>Bacillati</taxon>
        <taxon>Chloroflexota</taxon>
        <taxon>Chloroflexia</taxon>
        <taxon>Chloroflexales</taxon>
        <taxon>Roseiflexineae</taxon>
        <taxon>Roseiflexaceae</taxon>
        <taxon>Kouleothrix</taxon>
    </lineage>
</organism>
<reference evidence="2 3" key="1">
    <citation type="submission" date="2015-09" db="EMBL/GenBank/DDBJ databases">
        <title>Draft genome sequence of Kouleothrix aurantiaca JCM 19913.</title>
        <authorList>
            <person name="Hemp J."/>
        </authorList>
    </citation>
    <scope>NUCLEOTIDE SEQUENCE [LARGE SCALE GENOMIC DNA]</scope>
    <source>
        <strain evidence="2 3">COM-B</strain>
    </source>
</reference>
<dbReference type="GO" id="GO:0006355">
    <property type="term" value="P:regulation of DNA-templated transcription"/>
    <property type="evidence" value="ECO:0007669"/>
    <property type="project" value="InterPro"/>
</dbReference>
<accession>A0A0P9DTA4</accession>
<dbReference type="CDD" id="cd04762">
    <property type="entry name" value="HTH_MerR-trunc"/>
    <property type="match status" value="1"/>
</dbReference>